<dbReference type="InterPro" id="IPR007076">
    <property type="entry name" value="TfoX_N"/>
</dbReference>
<proteinExistence type="predicted"/>
<comment type="caution">
    <text evidence="2">The sequence shown here is derived from an EMBL/GenBank/DDBJ whole genome shotgun (WGS) entry which is preliminary data.</text>
</comment>
<dbReference type="Proteomes" id="UP000230292">
    <property type="component" value="Unassembled WGS sequence"/>
</dbReference>
<accession>A0A2M7H2J4</accession>
<evidence type="ECO:0000259" key="1">
    <source>
        <dbReference type="Pfam" id="PF04993"/>
    </source>
</evidence>
<reference evidence="2 3" key="1">
    <citation type="submission" date="2017-09" db="EMBL/GenBank/DDBJ databases">
        <title>Depth-based differentiation of microbial function through sediment-hosted aquifers and enrichment of novel symbionts in the deep terrestrial subsurface.</title>
        <authorList>
            <person name="Probst A.J."/>
            <person name="Ladd B."/>
            <person name="Jarett J.K."/>
            <person name="Geller-Mcgrath D.E."/>
            <person name="Sieber C.M."/>
            <person name="Emerson J.B."/>
            <person name="Anantharaman K."/>
            <person name="Thomas B.C."/>
            <person name="Malmstrom R."/>
            <person name="Stieglmeier M."/>
            <person name="Klingl A."/>
            <person name="Woyke T."/>
            <person name="Ryan C.M."/>
            <person name="Banfield J.F."/>
        </authorList>
    </citation>
    <scope>NUCLEOTIDE SEQUENCE [LARGE SCALE GENOMIC DNA]</scope>
    <source>
        <strain evidence="2">CG15_BIG_FIL_POST_REV_8_21_14_020_45_12</strain>
    </source>
</reference>
<sequence>MSKDNSFVDFILHDAMSHIDGIRARSMFGGHGLYQYDVFFALIFNDELYLKVDEENLADFEKAGSRPFTYKRQGKDMALSYWSVPANLLENPKELGPWIDRAVEAGLRAKTK</sequence>
<protein>
    <submittedName>
        <fullName evidence="2">Competence protein TfoX</fullName>
    </submittedName>
</protein>
<feature type="domain" description="TfoX N-terminal" evidence="1">
    <location>
        <begin position="15"/>
        <end position="105"/>
    </location>
</feature>
<evidence type="ECO:0000313" key="2">
    <source>
        <dbReference type="EMBL" id="PIW36466.1"/>
    </source>
</evidence>
<organism evidence="2 3">
    <name type="scientific">Candidatus Kerfeldbacteria bacterium CG15_BIG_FIL_POST_REV_8_21_14_020_45_12</name>
    <dbReference type="NCBI Taxonomy" id="2014247"/>
    <lineage>
        <taxon>Bacteria</taxon>
        <taxon>Candidatus Kerfeldiibacteriota</taxon>
    </lineage>
</organism>
<dbReference type="PANTHER" id="PTHR36121">
    <property type="entry name" value="PROTEIN SXY"/>
    <property type="match status" value="1"/>
</dbReference>
<dbReference type="Gene3D" id="3.30.1460.30">
    <property type="entry name" value="YgaC/TfoX-N like chaperone"/>
    <property type="match status" value="1"/>
</dbReference>
<dbReference type="Pfam" id="PF04993">
    <property type="entry name" value="TfoX_N"/>
    <property type="match status" value="1"/>
</dbReference>
<evidence type="ECO:0000313" key="3">
    <source>
        <dbReference type="Proteomes" id="UP000230292"/>
    </source>
</evidence>
<name>A0A2M7H2J4_9BACT</name>
<dbReference type="SUPFAM" id="SSF159894">
    <property type="entry name" value="YgaC/TfoX-N like"/>
    <property type="match status" value="1"/>
</dbReference>
<gene>
    <name evidence="2" type="ORF">COW24_05135</name>
</gene>
<dbReference type="InterPro" id="IPR047525">
    <property type="entry name" value="TfoX-like"/>
</dbReference>
<dbReference type="EMBL" id="PFGC01000051">
    <property type="protein sequence ID" value="PIW36466.1"/>
    <property type="molecule type" value="Genomic_DNA"/>
</dbReference>
<dbReference type="AlphaFoldDB" id="A0A2M7H2J4"/>
<dbReference type="PANTHER" id="PTHR36121:SF1">
    <property type="entry name" value="PROTEIN SXY"/>
    <property type="match status" value="1"/>
</dbReference>